<evidence type="ECO:0000313" key="5">
    <source>
        <dbReference type="EMBL" id="KAJ8789684.1"/>
    </source>
</evidence>
<dbReference type="EMBL" id="JAIQCJ010001405">
    <property type="protein sequence ID" value="KAJ8789684.1"/>
    <property type="molecule type" value="Genomic_DNA"/>
</dbReference>
<evidence type="ECO:0000256" key="3">
    <source>
        <dbReference type="ARBA" id="ARBA00022737"/>
    </source>
</evidence>
<comment type="caution">
    <text evidence="5">The sequence shown here is derived from an EMBL/GenBank/DDBJ whole genome shotgun (WGS) entry which is preliminary data.</text>
</comment>
<evidence type="ECO:0000256" key="2">
    <source>
        <dbReference type="ARBA" id="ARBA00022490"/>
    </source>
</evidence>
<keyword evidence="2" id="KW-0963">Cytoplasm</keyword>
<name>A0AB34HDG0_ESCRO</name>
<reference evidence="5 6" key="1">
    <citation type="submission" date="2022-11" db="EMBL/GenBank/DDBJ databases">
        <title>Whole genome sequence of Eschrichtius robustus ER-17-0199.</title>
        <authorList>
            <person name="Bruniche-Olsen A."/>
            <person name="Black A.N."/>
            <person name="Fields C.J."/>
            <person name="Walden K."/>
            <person name="Dewoody J.A."/>
        </authorList>
    </citation>
    <scope>NUCLEOTIDE SEQUENCE [LARGE SCALE GENOMIC DNA]</scope>
    <source>
        <strain evidence="5">ER-17-0199</strain>
        <tissue evidence="5">Blubber</tissue>
    </source>
</reference>
<protein>
    <submittedName>
        <fullName evidence="5">Uncharacterized protein</fullName>
    </submittedName>
</protein>
<gene>
    <name evidence="5" type="ORF">J1605_004818</name>
</gene>
<dbReference type="GO" id="GO:0005856">
    <property type="term" value="C:cytoskeleton"/>
    <property type="evidence" value="ECO:0007669"/>
    <property type="project" value="UniProtKB-SubCell"/>
</dbReference>
<organism evidence="5 6">
    <name type="scientific">Eschrichtius robustus</name>
    <name type="common">California gray whale</name>
    <name type="synonym">Eschrichtius gibbosus</name>
    <dbReference type="NCBI Taxonomy" id="9764"/>
    <lineage>
        <taxon>Eukaryota</taxon>
        <taxon>Metazoa</taxon>
        <taxon>Chordata</taxon>
        <taxon>Craniata</taxon>
        <taxon>Vertebrata</taxon>
        <taxon>Euteleostomi</taxon>
        <taxon>Mammalia</taxon>
        <taxon>Eutheria</taxon>
        <taxon>Laurasiatheria</taxon>
        <taxon>Artiodactyla</taxon>
        <taxon>Whippomorpha</taxon>
        <taxon>Cetacea</taxon>
        <taxon>Mysticeti</taxon>
        <taxon>Eschrichtiidae</taxon>
        <taxon>Eschrichtius</taxon>
    </lineage>
</organism>
<dbReference type="PANTHER" id="PTHR12086">
    <property type="entry name" value="EF-HAND DOMAIN C-TERMINAL CONTAINING PROTEIN"/>
    <property type="match status" value="1"/>
</dbReference>
<comment type="subcellular location">
    <subcellularLocation>
        <location evidence="1">Cytoplasm</location>
        <location evidence="1">Cytoskeleton</location>
    </subcellularLocation>
</comment>
<evidence type="ECO:0000256" key="4">
    <source>
        <dbReference type="ARBA" id="ARBA00023212"/>
    </source>
</evidence>
<dbReference type="PANTHER" id="PTHR12086:SF12">
    <property type="entry name" value="EF-HAND DOMAIN-CONTAINING FAMILY MEMBER B"/>
    <property type="match status" value="1"/>
</dbReference>
<dbReference type="InterPro" id="IPR040193">
    <property type="entry name" value="EFHC1/EFHC2/EFHB"/>
</dbReference>
<evidence type="ECO:0000256" key="1">
    <source>
        <dbReference type="ARBA" id="ARBA00004245"/>
    </source>
</evidence>
<dbReference type="AlphaFoldDB" id="A0AB34HDG0"/>
<evidence type="ECO:0000313" key="6">
    <source>
        <dbReference type="Proteomes" id="UP001159641"/>
    </source>
</evidence>
<accession>A0AB34HDG0</accession>
<dbReference type="Proteomes" id="UP001159641">
    <property type="component" value="Unassembled WGS sequence"/>
</dbReference>
<proteinExistence type="predicted"/>
<keyword evidence="6" id="KW-1185">Reference proteome</keyword>
<keyword evidence="4" id="KW-0206">Cytoskeleton</keyword>
<keyword evidence="3" id="KW-0677">Repeat</keyword>
<sequence>MQGVQVQSQIEELRSHMPRKVLPIGYRAANCLTEKLPRLTTPPEAKKFFNFRYPPAGAERVFYGRANDPQIAPSLTHGIRSEISTAVTSFLFFPVHYSLTKAKVLINPQPITTFQQKMKDKKESVYFSNQRAPLGKSHDQTPGLPKGLDILNMTFGTAVIRELSAREVVNPPKSYQEVFEEGQAGHDLYIVSHNDYYAGEAKHRKYNPSSFHRFNLFGIPTPHFNDGRNMAKTLHWLHELQMKRGAKVVSKRVDDFKEKFQHKLGRILDP</sequence>